<proteinExistence type="predicted"/>
<dbReference type="EMBL" id="CAFBQP010000062">
    <property type="protein sequence ID" value="CAB5065494.1"/>
    <property type="molecule type" value="Genomic_DNA"/>
</dbReference>
<accession>A0A6J7UGD4</accession>
<gene>
    <name evidence="1" type="ORF">UFOPK4306_01597</name>
</gene>
<name>A0A6J7UGD4_9ZZZZ</name>
<dbReference type="AlphaFoldDB" id="A0A6J7UGD4"/>
<protein>
    <submittedName>
        <fullName evidence="1">Unannotated protein</fullName>
    </submittedName>
</protein>
<evidence type="ECO:0000313" key="1">
    <source>
        <dbReference type="EMBL" id="CAB5065494.1"/>
    </source>
</evidence>
<reference evidence="1" key="1">
    <citation type="submission" date="2020-05" db="EMBL/GenBank/DDBJ databases">
        <authorList>
            <person name="Chiriac C."/>
            <person name="Salcher M."/>
            <person name="Ghai R."/>
            <person name="Kavagutti S V."/>
        </authorList>
    </citation>
    <scope>NUCLEOTIDE SEQUENCE</scope>
</reference>
<organism evidence="1">
    <name type="scientific">freshwater metagenome</name>
    <dbReference type="NCBI Taxonomy" id="449393"/>
    <lineage>
        <taxon>unclassified sequences</taxon>
        <taxon>metagenomes</taxon>
        <taxon>ecological metagenomes</taxon>
    </lineage>
</organism>
<sequence>MSVIAVAEPVEVGISELSAERALRRSVWGASTTTWVLVTSCIVVIAPRSIPMDSCNTFTTGARQFVVQDAAVTI</sequence>